<dbReference type="GO" id="GO:0009279">
    <property type="term" value="C:cell outer membrane"/>
    <property type="evidence" value="ECO:0007669"/>
    <property type="project" value="UniProtKB-SubCell"/>
</dbReference>
<keyword evidence="4" id="KW-0812">Transmembrane</keyword>
<protein>
    <submittedName>
        <fullName evidence="10">YadA-like family protein</fullName>
    </submittedName>
</protein>
<dbReference type="GO" id="GO:0009986">
    <property type="term" value="C:cell surface"/>
    <property type="evidence" value="ECO:0007669"/>
    <property type="project" value="UniProtKB-SubCell"/>
</dbReference>
<comment type="subcellular location">
    <subcellularLocation>
        <location evidence="2">Cell outer membrane</location>
    </subcellularLocation>
    <subcellularLocation>
        <location evidence="1">Cell surface</location>
    </subcellularLocation>
</comment>
<organism evidence="10 11">
    <name type="scientific">Streptobacillus felis</name>
    <dbReference type="NCBI Taxonomy" id="1384509"/>
    <lineage>
        <taxon>Bacteria</taxon>
        <taxon>Fusobacteriati</taxon>
        <taxon>Fusobacteriota</taxon>
        <taxon>Fusobacteriia</taxon>
        <taxon>Fusobacteriales</taxon>
        <taxon>Leptotrichiaceae</taxon>
        <taxon>Streptobacillus</taxon>
    </lineage>
</organism>
<keyword evidence="11" id="KW-1185">Reference proteome</keyword>
<dbReference type="EMBL" id="JABMKT010000034">
    <property type="protein sequence ID" value="NYV28329.1"/>
    <property type="molecule type" value="Genomic_DNA"/>
</dbReference>
<name>A0A7Z0PFJ0_9FUSO</name>
<evidence type="ECO:0000256" key="6">
    <source>
        <dbReference type="ARBA" id="ARBA00023136"/>
    </source>
</evidence>
<evidence type="ECO:0000256" key="8">
    <source>
        <dbReference type="SAM" id="Coils"/>
    </source>
</evidence>
<dbReference type="InterPro" id="IPR005594">
    <property type="entry name" value="YadA_C"/>
</dbReference>
<comment type="caution">
    <text evidence="10">The sequence shown here is derived from an EMBL/GenBank/DDBJ whole genome shotgun (WGS) entry which is preliminary data.</text>
</comment>
<feature type="coiled-coil region" evidence="8">
    <location>
        <begin position="342"/>
        <end position="390"/>
    </location>
</feature>
<evidence type="ECO:0000256" key="4">
    <source>
        <dbReference type="ARBA" id="ARBA00022692"/>
    </source>
</evidence>
<evidence type="ECO:0000313" key="11">
    <source>
        <dbReference type="Proteomes" id="UP000526184"/>
    </source>
</evidence>
<evidence type="ECO:0000256" key="3">
    <source>
        <dbReference type="ARBA" id="ARBA00022452"/>
    </source>
</evidence>
<dbReference type="Gene3D" id="3.30.1300.30">
    <property type="entry name" value="GSPII I/J protein-like"/>
    <property type="match status" value="1"/>
</dbReference>
<evidence type="ECO:0000256" key="1">
    <source>
        <dbReference type="ARBA" id="ARBA00004241"/>
    </source>
</evidence>
<keyword evidence="8" id="KW-0175">Coiled coil</keyword>
<keyword evidence="7" id="KW-0998">Cell outer membrane</keyword>
<keyword evidence="5" id="KW-0732">Signal</keyword>
<keyword evidence="3" id="KW-1134">Transmembrane beta strand</keyword>
<evidence type="ECO:0000313" key="10">
    <source>
        <dbReference type="EMBL" id="NYV28329.1"/>
    </source>
</evidence>
<dbReference type="InterPro" id="IPR045584">
    <property type="entry name" value="Pilin-like"/>
</dbReference>
<evidence type="ECO:0000256" key="7">
    <source>
        <dbReference type="ARBA" id="ARBA00023237"/>
    </source>
</evidence>
<dbReference type="SUPFAM" id="SSF54523">
    <property type="entry name" value="Pili subunits"/>
    <property type="match status" value="1"/>
</dbReference>
<evidence type="ECO:0000259" key="9">
    <source>
        <dbReference type="Pfam" id="PF03895"/>
    </source>
</evidence>
<reference evidence="10 11" key="1">
    <citation type="submission" date="2020-05" db="EMBL/GenBank/DDBJ databases">
        <title>Streptobacillus felis strain LHL191014123.</title>
        <authorList>
            <person name="Fawzy A."/>
            <person name="Rau J."/>
            <person name="Risse K."/>
            <person name="Schauerte N."/>
            <person name="Geiger C."/>
            <person name="Blom J."/>
            <person name="Imirzalioglu C."/>
            <person name="Falgenhauer J."/>
            <person name="Bach A."/>
            <person name="Herden C."/>
            <person name="Eisenberg T."/>
        </authorList>
    </citation>
    <scope>NUCLEOTIDE SEQUENCE [LARGE SCALE GENOMIC DNA]</scope>
    <source>
        <strain evidence="10 11">LHL191014123</strain>
    </source>
</reference>
<proteinExistence type="predicted"/>
<keyword evidence="6" id="KW-0472">Membrane</keyword>
<evidence type="ECO:0000256" key="2">
    <source>
        <dbReference type="ARBA" id="ARBA00004442"/>
    </source>
</evidence>
<sequence length="390" mass="41501">MNKKLNEKLEIVGGADKNKLSDNNIGVNENTGKLEVKLSKELKDLTSAEFKDADGNTTVINPTSITLTSSGKDSVVLSNTGLNNGGNQITNVASGENINTNAANIGDVKRLATLITANDGEAANSTTAPITLKSTVREDGQITYDVSLATVTLKSNQGGEVINPIEADGKKIVNAKDLANTVNALGNNTIKLGGDSGTTDIQNLNQKGGLQFNIKGSDLIKTTAEGTDVTLDLTDKTKDQIGKGVAANSGVASAVAMANLPQVSNIAGHRHNIAGAYGYYNGEHAFALGLSGLNETGNLVYKASGSLNTKGHVALGAGLGYQFDKLESRRKDMLTLQRNGNINLLDEKVYEHEMKIEKLENKVEILEKSNKELMKEIEELKNLFKEQMKK</sequence>
<gene>
    <name evidence="10" type="ORF">HP397_05880</name>
</gene>
<accession>A0A7Z0PFJ0</accession>
<dbReference type="Pfam" id="PF03895">
    <property type="entry name" value="YadA_anchor"/>
    <property type="match status" value="1"/>
</dbReference>
<dbReference type="Proteomes" id="UP000526184">
    <property type="component" value="Unassembled WGS sequence"/>
</dbReference>
<dbReference type="AlphaFoldDB" id="A0A7Z0PFJ0"/>
<evidence type="ECO:0000256" key="5">
    <source>
        <dbReference type="ARBA" id="ARBA00022729"/>
    </source>
</evidence>
<feature type="domain" description="Trimeric autotransporter adhesin YadA-like C-terminal membrane anchor" evidence="9">
    <location>
        <begin position="268"/>
        <end position="323"/>
    </location>
</feature>